<dbReference type="Proteomes" id="UP000886998">
    <property type="component" value="Unassembled WGS sequence"/>
</dbReference>
<proteinExistence type="predicted"/>
<protein>
    <submittedName>
        <fullName evidence="1">Uncharacterized protein</fullName>
    </submittedName>
</protein>
<sequence>MLSFVQNFIITPRHRPTNWGPRPRFKLVSSCWAFANLTGLIHFSPSCSPFQRFFFKTSRPYPFDFNSPSGVFSQFILEKSPPAILGESSSIPAKISVHRLRISSFQASSHRKSAES</sequence>
<gene>
    <name evidence="1" type="ORF">TNIN_162471</name>
</gene>
<comment type="caution">
    <text evidence="1">The sequence shown here is derived from an EMBL/GenBank/DDBJ whole genome shotgun (WGS) entry which is preliminary data.</text>
</comment>
<name>A0A8X6YT01_9ARAC</name>
<evidence type="ECO:0000313" key="1">
    <source>
        <dbReference type="EMBL" id="GFY78685.1"/>
    </source>
</evidence>
<reference evidence="1" key="1">
    <citation type="submission" date="2020-08" db="EMBL/GenBank/DDBJ databases">
        <title>Multicomponent nature underlies the extraordinary mechanical properties of spider dragline silk.</title>
        <authorList>
            <person name="Kono N."/>
            <person name="Nakamura H."/>
            <person name="Mori M."/>
            <person name="Yoshida Y."/>
            <person name="Ohtoshi R."/>
            <person name="Malay A.D."/>
            <person name="Moran D.A.P."/>
            <person name="Tomita M."/>
            <person name="Numata K."/>
            <person name="Arakawa K."/>
        </authorList>
    </citation>
    <scope>NUCLEOTIDE SEQUENCE</scope>
</reference>
<organism evidence="1 2">
    <name type="scientific">Trichonephila inaurata madagascariensis</name>
    <dbReference type="NCBI Taxonomy" id="2747483"/>
    <lineage>
        <taxon>Eukaryota</taxon>
        <taxon>Metazoa</taxon>
        <taxon>Ecdysozoa</taxon>
        <taxon>Arthropoda</taxon>
        <taxon>Chelicerata</taxon>
        <taxon>Arachnida</taxon>
        <taxon>Araneae</taxon>
        <taxon>Araneomorphae</taxon>
        <taxon>Entelegynae</taxon>
        <taxon>Araneoidea</taxon>
        <taxon>Nephilidae</taxon>
        <taxon>Trichonephila</taxon>
        <taxon>Trichonephila inaurata</taxon>
    </lineage>
</organism>
<accession>A0A8X6YT01</accession>
<evidence type="ECO:0000313" key="2">
    <source>
        <dbReference type="Proteomes" id="UP000886998"/>
    </source>
</evidence>
<dbReference type="AlphaFoldDB" id="A0A8X6YT01"/>
<keyword evidence="2" id="KW-1185">Reference proteome</keyword>
<dbReference type="EMBL" id="BMAV01023134">
    <property type="protein sequence ID" value="GFY78685.1"/>
    <property type="molecule type" value="Genomic_DNA"/>
</dbReference>